<accession>A0A078A1V1</accession>
<gene>
    <name evidence="1" type="primary">Contig16819.g17921</name>
    <name evidence="1" type="ORF">STYLEM_5096</name>
</gene>
<dbReference type="AlphaFoldDB" id="A0A078A1V1"/>
<protein>
    <submittedName>
        <fullName evidence="1">Uncharacterized protein</fullName>
    </submittedName>
</protein>
<evidence type="ECO:0000313" key="1">
    <source>
        <dbReference type="EMBL" id="CDW76100.1"/>
    </source>
</evidence>
<reference evidence="1 2" key="1">
    <citation type="submission" date="2014-06" db="EMBL/GenBank/DDBJ databases">
        <authorList>
            <person name="Swart Estienne"/>
        </authorList>
    </citation>
    <scope>NUCLEOTIDE SEQUENCE [LARGE SCALE GENOMIC DNA]</scope>
    <source>
        <strain evidence="1 2">130c</strain>
    </source>
</reference>
<proteinExistence type="predicted"/>
<organism evidence="1 2">
    <name type="scientific">Stylonychia lemnae</name>
    <name type="common">Ciliate</name>
    <dbReference type="NCBI Taxonomy" id="5949"/>
    <lineage>
        <taxon>Eukaryota</taxon>
        <taxon>Sar</taxon>
        <taxon>Alveolata</taxon>
        <taxon>Ciliophora</taxon>
        <taxon>Intramacronucleata</taxon>
        <taxon>Spirotrichea</taxon>
        <taxon>Stichotrichia</taxon>
        <taxon>Sporadotrichida</taxon>
        <taxon>Oxytrichidae</taxon>
        <taxon>Stylonychinae</taxon>
        <taxon>Stylonychia</taxon>
    </lineage>
</organism>
<sequence length="489" mass="58260">MKLITISTQKCANLVYNLKDNKLSTLNGGIDQTFHHNWGSCVDYKQLKFIVSQPNSTLQHFDSVQFQSLFNTTYKSKKIQNINFGHLLMIQEHSVISINPSDSLVLINTSSNKLLTYEKLISNENQYKFYYYDNESMNISLLGQRTQDGKLIYTSYEVMDLQTSLYFLISKQKIKNAIKLALQFKSLQKLDVLEPLLVNLFRKKQKQELLETKEYKVFMEMVKLIEEQSKIQKNQQEEVPIENSQNRSRNDDEGFGQVLELKQQQMSELVGDFVQLQEYNLTKDEHNFADNHSQKNLISGFESYSEVLIREKAEKLRKEQIKKQEILAKKLYKENKKISRKRKKKRFDYYIDNIFLQKLLVLSYQNNKPMLVKILVSKKMPRDFKLKLLWNTNDYCSLVYRMEKLKYQNQDYARQLINQKFQCYKTDFYVNYNGRLNTRYYLVSIILPKLNEALTISRVQYKLKFKIKLDAIDQYLISEYYHIRNSLNK</sequence>
<dbReference type="EMBL" id="CCKQ01004951">
    <property type="protein sequence ID" value="CDW76100.1"/>
    <property type="molecule type" value="Genomic_DNA"/>
</dbReference>
<name>A0A078A1V1_STYLE</name>
<evidence type="ECO:0000313" key="2">
    <source>
        <dbReference type="Proteomes" id="UP000039865"/>
    </source>
</evidence>
<dbReference type="Proteomes" id="UP000039865">
    <property type="component" value="Unassembled WGS sequence"/>
</dbReference>
<keyword evidence="2" id="KW-1185">Reference proteome</keyword>
<dbReference type="InParanoid" id="A0A078A1V1"/>